<accession>A0A1D1UMY0</accession>
<evidence type="ECO:0000313" key="1">
    <source>
        <dbReference type="EMBL" id="GAU87518.1"/>
    </source>
</evidence>
<proteinExistence type="predicted"/>
<comment type="caution">
    <text evidence="1">The sequence shown here is derived from an EMBL/GenBank/DDBJ whole genome shotgun (WGS) entry which is preliminary data.</text>
</comment>
<dbReference type="EMBL" id="BDGG01000001">
    <property type="protein sequence ID" value="GAU87518.1"/>
    <property type="molecule type" value="Genomic_DNA"/>
</dbReference>
<reference evidence="1 2" key="1">
    <citation type="journal article" date="2016" name="Nat. Commun.">
        <title>Extremotolerant tardigrade genome and improved radiotolerance of human cultured cells by tardigrade-unique protein.</title>
        <authorList>
            <person name="Hashimoto T."/>
            <person name="Horikawa D.D."/>
            <person name="Saito Y."/>
            <person name="Kuwahara H."/>
            <person name="Kozuka-Hata H."/>
            <person name="Shin-I T."/>
            <person name="Minakuchi Y."/>
            <person name="Ohishi K."/>
            <person name="Motoyama A."/>
            <person name="Aizu T."/>
            <person name="Enomoto A."/>
            <person name="Kondo K."/>
            <person name="Tanaka S."/>
            <person name="Hara Y."/>
            <person name="Koshikawa S."/>
            <person name="Sagara H."/>
            <person name="Miura T."/>
            <person name="Yokobori S."/>
            <person name="Miyagawa K."/>
            <person name="Suzuki Y."/>
            <person name="Kubo T."/>
            <person name="Oyama M."/>
            <person name="Kohara Y."/>
            <person name="Fujiyama A."/>
            <person name="Arakawa K."/>
            <person name="Katayama T."/>
            <person name="Toyoda A."/>
            <person name="Kunieda T."/>
        </authorList>
    </citation>
    <scope>NUCLEOTIDE SEQUENCE [LARGE SCALE GENOMIC DNA]</scope>
    <source>
        <strain evidence="1 2">YOKOZUNA-1</strain>
    </source>
</reference>
<organism evidence="1 2">
    <name type="scientific">Ramazzottius varieornatus</name>
    <name type="common">Water bear</name>
    <name type="synonym">Tardigrade</name>
    <dbReference type="NCBI Taxonomy" id="947166"/>
    <lineage>
        <taxon>Eukaryota</taxon>
        <taxon>Metazoa</taxon>
        <taxon>Ecdysozoa</taxon>
        <taxon>Tardigrada</taxon>
        <taxon>Eutardigrada</taxon>
        <taxon>Parachela</taxon>
        <taxon>Hypsibioidea</taxon>
        <taxon>Ramazzottiidae</taxon>
        <taxon>Ramazzottius</taxon>
    </lineage>
</organism>
<sequence length="107" mass="12357">MEALAEKVRWFQNVAKLSELAKLLIQRFDPGNKEALAQLLADKVAEFAQLARPLVSVLLYYFIAGSDEEDEHNDVHSSDDEEDYDDHCDYGDGGALQLLRLRFRWLW</sequence>
<protein>
    <submittedName>
        <fullName evidence="1">Uncharacterized protein</fullName>
    </submittedName>
</protein>
<dbReference type="AlphaFoldDB" id="A0A1D1UMY0"/>
<evidence type="ECO:0000313" key="2">
    <source>
        <dbReference type="Proteomes" id="UP000186922"/>
    </source>
</evidence>
<dbReference type="Proteomes" id="UP000186922">
    <property type="component" value="Unassembled WGS sequence"/>
</dbReference>
<name>A0A1D1UMY0_RAMVA</name>
<gene>
    <name evidence="1" type="primary">RvY_00350-1</name>
    <name evidence="1" type="synonym">RvY_00350.1</name>
    <name evidence="1" type="ORF">RvY_00350</name>
</gene>
<keyword evidence="2" id="KW-1185">Reference proteome</keyword>